<dbReference type="InterPro" id="IPR003594">
    <property type="entry name" value="HATPase_dom"/>
</dbReference>
<protein>
    <submittedName>
        <fullName evidence="3">Serine/threonine protein kinase</fullName>
        <ecNumber evidence="3">2.7.11.1</ecNumber>
    </submittedName>
</protein>
<comment type="caution">
    <text evidence="3">The sequence shown here is derived from an EMBL/GenBank/DDBJ whole genome shotgun (WGS) entry which is preliminary data.</text>
</comment>
<dbReference type="GO" id="GO:0005524">
    <property type="term" value="F:ATP binding"/>
    <property type="evidence" value="ECO:0007669"/>
    <property type="project" value="InterPro"/>
</dbReference>
<name>A0A0U1QQU5_9BACL</name>
<keyword evidence="3" id="KW-0418">Kinase</keyword>
<dbReference type="AlphaFoldDB" id="A0A0U1QQU5"/>
<dbReference type="InterPro" id="IPR036890">
    <property type="entry name" value="HATPase_C_sf"/>
</dbReference>
<keyword evidence="4" id="KW-1185">Reference proteome</keyword>
<dbReference type="InterPro" id="IPR050267">
    <property type="entry name" value="Anti-sigma-factor_SerPK"/>
</dbReference>
<dbReference type="Proteomes" id="UP000035553">
    <property type="component" value="Unassembled WGS sequence"/>
</dbReference>
<evidence type="ECO:0000313" key="3">
    <source>
        <dbReference type="EMBL" id="KLI03184.1"/>
    </source>
</evidence>
<dbReference type="Pfam" id="PF13581">
    <property type="entry name" value="HATPase_c_2"/>
    <property type="match status" value="1"/>
</dbReference>
<feature type="domain" description="Histidine kinase/HSP90-like ATPase" evidence="2">
    <location>
        <begin position="12"/>
        <end position="141"/>
    </location>
</feature>
<reference evidence="3 4" key="1">
    <citation type="journal article" date="2011" name="J. Bacteriol.">
        <title>Draft genome sequence of Sporolactobacillus inulinus strain CASD, an efficient D-lactic acid-producing bacterium with high-concentration lactate tolerance capability.</title>
        <authorList>
            <person name="Yu B."/>
            <person name="Su F."/>
            <person name="Wang L."/>
            <person name="Xu K."/>
            <person name="Zhao B."/>
            <person name="Xu P."/>
        </authorList>
    </citation>
    <scope>NUCLEOTIDE SEQUENCE [LARGE SCALE GENOMIC DNA]</scope>
    <source>
        <strain evidence="3 4">CASD</strain>
    </source>
</reference>
<keyword evidence="3" id="KW-0808">Transferase</keyword>
<gene>
    <name evidence="3" type="ORF">SINU_04285</name>
</gene>
<sequence>MTEMNDVIQLTLPAKPEFVSIARLTSSGAASRLGFSFDAIEDIKVAVSEACTNAVNHGYKENEVGQIRMVMDCDVQAITITVMHDGESFNADEALKKLHPIDTTLHLEEVNEGGLGLFLIDTLMDRVSISTESGVAVRMTKFLTRDGVEQIADKVSTTD</sequence>
<dbReference type="STRING" id="1069536.SINU_04285"/>
<dbReference type="OrthoDB" id="9798941at2"/>
<dbReference type="GO" id="GO:0016989">
    <property type="term" value="F:sigma factor antagonist activity"/>
    <property type="evidence" value="ECO:0007669"/>
    <property type="project" value="InterPro"/>
</dbReference>
<proteinExistence type="predicted"/>
<evidence type="ECO:0000313" key="4">
    <source>
        <dbReference type="Proteomes" id="UP000035553"/>
    </source>
</evidence>
<dbReference type="Gene3D" id="3.30.565.10">
    <property type="entry name" value="Histidine kinase-like ATPase, C-terminal domain"/>
    <property type="match status" value="1"/>
</dbReference>
<dbReference type="PANTHER" id="PTHR35526">
    <property type="entry name" value="ANTI-SIGMA-F FACTOR RSBW-RELATED"/>
    <property type="match status" value="1"/>
</dbReference>
<dbReference type="GO" id="GO:0004674">
    <property type="term" value="F:protein serine/threonine kinase activity"/>
    <property type="evidence" value="ECO:0007669"/>
    <property type="project" value="UniProtKB-KW"/>
</dbReference>
<dbReference type="EMBL" id="AFVQ02000051">
    <property type="protein sequence ID" value="KLI03184.1"/>
    <property type="molecule type" value="Genomic_DNA"/>
</dbReference>
<keyword evidence="1 3" id="KW-0723">Serine/threonine-protein kinase</keyword>
<accession>A0A0U1QQU5</accession>
<evidence type="ECO:0000259" key="2">
    <source>
        <dbReference type="Pfam" id="PF13581"/>
    </source>
</evidence>
<dbReference type="EC" id="2.7.11.1" evidence="3"/>
<evidence type="ECO:0000256" key="1">
    <source>
        <dbReference type="ARBA" id="ARBA00022527"/>
    </source>
</evidence>
<dbReference type="PANTHER" id="PTHR35526:SF3">
    <property type="entry name" value="ANTI-SIGMA-F FACTOR RSBW"/>
    <property type="match status" value="1"/>
</dbReference>
<dbReference type="NCBIfam" id="NF003144">
    <property type="entry name" value="PRK04069.1"/>
    <property type="match status" value="1"/>
</dbReference>
<dbReference type="RefSeq" id="WP_010025894.1">
    <property type="nucleotide sequence ID" value="NZ_AFVQ02000051.1"/>
</dbReference>
<dbReference type="SUPFAM" id="SSF55874">
    <property type="entry name" value="ATPase domain of HSP90 chaperone/DNA topoisomerase II/histidine kinase"/>
    <property type="match status" value="1"/>
</dbReference>
<dbReference type="NCBIfam" id="TIGR01924">
    <property type="entry name" value="rsbW_low_gc"/>
    <property type="match status" value="1"/>
</dbReference>
<organism evidence="3 4">
    <name type="scientific">Sporolactobacillus inulinus CASD</name>
    <dbReference type="NCBI Taxonomy" id="1069536"/>
    <lineage>
        <taxon>Bacteria</taxon>
        <taxon>Bacillati</taxon>
        <taxon>Bacillota</taxon>
        <taxon>Bacilli</taxon>
        <taxon>Bacillales</taxon>
        <taxon>Sporolactobacillaceae</taxon>
        <taxon>Sporolactobacillus</taxon>
    </lineage>
</organism>
<dbReference type="InterPro" id="IPR010193">
    <property type="entry name" value="RsbW"/>
</dbReference>
<dbReference type="CDD" id="cd16936">
    <property type="entry name" value="HATPase_RsbW-like"/>
    <property type="match status" value="1"/>
</dbReference>